<sequence length="203" mass="23149">MIATTTFQDIASVKFLKHDSIKEQLSVKLQDAIDDRRIKLKDSSVYMRRNIRGLSGDNELIEPNDNFDYGVRNIAYQKLPLGEALVAKGLLVGFSKTANDGETDLKKVKYSNVLSDDIPAELLNADLIVSVDGTSIFEERIGLLLMQTKSEQPVREAIYKFSNWNIFPDDKKINVKIKFHDKMPDDANYFFETSFIGDYTRIK</sequence>
<evidence type="ECO:0000313" key="2">
    <source>
        <dbReference type="Proteomes" id="UP001185092"/>
    </source>
</evidence>
<keyword evidence="2" id="KW-1185">Reference proteome</keyword>
<name>A0AAE3XQU0_9BACT</name>
<protein>
    <submittedName>
        <fullName evidence="1">Uncharacterized protein</fullName>
    </submittedName>
</protein>
<reference evidence="1" key="1">
    <citation type="submission" date="2023-07" db="EMBL/GenBank/DDBJ databases">
        <title>Genomic Encyclopedia of Type Strains, Phase IV (KMG-IV): sequencing the most valuable type-strain genomes for metagenomic binning, comparative biology and taxonomic classification.</title>
        <authorList>
            <person name="Goeker M."/>
        </authorList>
    </citation>
    <scope>NUCLEOTIDE SEQUENCE</scope>
    <source>
        <strain evidence="1">DSM 26174</strain>
    </source>
</reference>
<accession>A0AAE3XQU0</accession>
<evidence type="ECO:0000313" key="1">
    <source>
        <dbReference type="EMBL" id="MDR6240965.1"/>
    </source>
</evidence>
<dbReference type="RefSeq" id="WP_309941361.1">
    <property type="nucleotide sequence ID" value="NZ_AP025305.1"/>
</dbReference>
<dbReference type="Proteomes" id="UP001185092">
    <property type="component" value="Unassembled WGS sequence"/>
</dbReference>
<organism evidence="1 2">
    <name type="scientific">Aureibacter tunicatorum</name>
    <dbReference type="NCBI Taxonomy" id="866807"/>
    <lineage>
        <taxon>Bacteria</taxon>
        <taxon>Pseudomonadati</taxon>
        <taxon>Bacteroidota</taxon>
        <taxon>Cytophagia</taxon>
        <taxon>Cytophagales</taxon>
        <taxon>Persicobacteraceae</taxon>
        <taxon>Aureibacter</taxon>
    </lineage>
</organism>
<proteinExistence type="predicted"/>
<dbReference type="EMBL" id="JAVDQD010000006">
    <property type="protein sequence ID" value="MDR6240965.1"/>
    <property type="molecule type" value="Genomic_DNA"/>
</dbReference>
<comment type="caution">
    <text evidence="1">The sequence shown here is derived from an EMBL/GenBank/DDBJ whole genome shotgun (WGS) entry which is preliminary data.</text>
</comment>
<dbReference type="AlphaFoldDB" id="A0AAE3XQU0"/>
<gene>
    <name evidence="1" type="ORF">HNQ88_004041</name>
</gene>